<dbReference type="SUPFAM" id="SSF52540">
    <property type="entry name" value="P-loop containing nucleoside triphosphate hydrolases"/>
    <property type="match status" value="1"/>
</dbReference>
<dbReference type="CDD" id="cd01121">
    <property type="entry name" value="RadA_SMS_N"/>
    <property type="match status" value="1"/>
</dbReference>
<dbReference type="SUPFAM" id="SSF54211">
    <property type="entry name" value="Ribosomal protein S5 domain 2-like"/>
    <property type="match status" value="1"/>
</dbReference>
<evidence type="ECO:0000256" key="1">
    <source>
        <dbReference type="ARBA" id="ARBA00022723"/>
    </source>
</evidence>
<evidence type="ECO:0000256" key="11">
    <source>
        <dbReference type="HAMAP-Rule" id="MF_01498"/>
    </source>
</evidence>
<organism evidence="15 16">
    <name type="scientific">Desulfurobacterium indicum</name>
    <dbReference type="NCBI Taxonomy" id="1914305"/>
    <lineage>
        <taxon>Bacteria</taxon>
        <taxon>Pseudomonadati</taxon>
        <taxon>Aquificota</taxon>
        <taxon>Aquificia</taxon>
        <taxon>Desulfurobacteriales</taxon>
        <taxon>Desulfurobacteriaceae</taxon>
        <taxon>Desulfurobacterium</taxon>
    </lineage>
</organism>
<keyword evidence="3 11" id="KW-0227">DNA damage</keyword>
<feature type="region of interest" description="Lon-protease-like" evidence="11">
    <location>
        <begin position="351"/>
        <end position="458"/>
    </location>
</feature>
<dbReference type="Pfam" id="PF13481">
    <property type="entry name" value="AAA_25"/>
    <property type="match status" value="1"/>
</dbReference>
<dbReference type="EMBL" id="MOEN01000009">
    <property type="protein sequence ID" value="OMH40753.1"/>
    <property type="molecule type" value="Genomic_DNA"/>
</dbReference>
<evidence type="ECO:0000256" key="6">
    <source>
        <dbReference type="ARBA" id="ARBA00022833"/>
    </source>
</evidence>
<evidence type="ECO:0000256" key="7">
    <source>
        <dbReference type="ARBA" id="ARBA00022840"/>
    </source>
</evidence>
<evidence type="ECO:0000256" key="8">
    <source>
        <dbReference type="ARBA" id="ARBA00023016"/>
    </source>
</evidence>
<name>A0A1R1MLW7_9BACT</name>
<dbReference type="RefSeq" id="WP_076712731.1">
    <property type="nucleotide sequence ID" value="NZ_MOEN01000009.1"/>
</dbReference>
<evidence type="ECO:0000256" key="9">
    <source>
        <dbReference type="ARBA" id="ARBA00023125"/>
    </source>
</evidence>
<dbReference type="Pfam" id="PF13541">
    <property type="entry name" value="ChlI"/>
    <property type="match status" value="1"/>
</dbReference>
<dbReference type="InterPro" id="IPR003593">
    <property type="entry name" value="AAA+_ATPase"/>
</dbReference>
<dbReference type="InterPro" id="IPR014721">
    <property type="entry name" value="Ribsml_uS5_D2-typ_fold_subgr"/>
</dbReference>
<evidence type="ECO:0000313" key="15">
    <source>
        <dbReference type="EMBL" id="OMH40753.1"/>
    </source>
</evidence>
<dbReference type="FunFam" id="3.40.50.300:FF:000050">
    <property type="entry name" value="DNA repair protein RadA"/>
    <property type="match status" value="1"/>
</dbReference>
<evidence type="ECO:0000259" key="14">
    <source>
        <dbReference type="PROSITE" id="PS50162"/>
    </source>
</evidence>
<evidence type="ECO:0000313" key="16">
    <source>
        <dbReference type="Proteomes" id="UP000187408"/>
    </source>
</evidence>
<dbReference type="InterPro" id="IPR004504">
    <property type="entry name" value="DNA_repair_RadA"/>
</dbReference>
<sequence length="458" mass="50703">MAKKKTVYVCQSCGYKSPTWSGRCPECGEWGTFVEEVISKHRNKVSVSWINASSEKPTPITEICEIEKERYLSRIEEFDRVAGGGIVKGSVSLLSGEPGIGKSTFLLQLSEKLSNYGKVFYISSEESPQQISMRARRLEISSPNILVLANNNLEEIKNFIEKEKPAFLIIDSIQTVYLPHIESAAGSVSQVREGTAFITNLSKSKGITTFIVGHVNKEGSIAGPKVLEHIVDAVYQFEGDRGHNFRILKALKNRFGSTGEIAVFQMEEKGLKEVKNPSLFFLSERPVGKPGSTIYCGIEGTRPLLLEVQALVSRAVFSTPQRRAKGIDANRLSIIIAVLEKELGYPLRNFDIFVNIVGGVKIKEPAVDLPVALAIASSYLGKPVKENIAVFGEIGLSGEIRSVRLEEMRIKEIEKNGFQALFPALQKKNNKLKLLKEAVKIAIEEQQDGESYKKPLEP</sequence>
<evidence type="ECO:0000256" key="12">
    <source>
        <dbReference type="NCBIfam" id="TIGR00416"/>
    </source>
</evidence>
<keyword evidence="2 11" id="KW-0547">Nucleotide-binding</keyword>
<dbReference type="PANTHER" id="PTHR32472">
    <property type="entry name" value="DNA REPAIR PROTEIN RADA"/>
    <property type="match status" value="1"/>
</dbReference>
<keyword evidence="9 11" id="KW-0238">DNA-binding</keyword>
<dbReference type="InterPro" id="IPR041166">
    <property type="entry name" value="Rubredoxin_2"/>
</dbReference>
<dbReference type="PRINTS" id="PR01874">
    <property type="entry name" value="DNAREPAIRADA"/>
</dbReference>
<keyword evidence="7 11" id="KW-0067">ATP-binding</keyword>
<comment type="function">
    <text evidence="11">Plays a role in repairing double-strand DNA breaks, probably involving stabilizing or processing branched DNA or blocked replication forks.</text>
</comment>
<dbReference type="GO" id="GO:0008270">
    <property type="term" value="F:zinc ion binding"/>
    <property type="evidence" value="ECO:0007669"/>
    <property type="project" value="UniProtKB-KW"/>
</dbReference>
<gene>
    <name evidence="11" type="primary">radA</name>
    <name evidence="15" type="ORF">BLW93_03505</name>
</gene>
<evidence type="ECO:0000256" key="5">
    <source>
        <dbReference type="ARBA" id="ARBA00022801"/>
    </source>
</evidence>
<feature type="domain" description="RecA family profile 1" evidence="14">
    <location>
        <begin position="67"/>
        <end position="215"/>
    </location>
</feature>
<dbReference type="GO" id="GO:0140664">
    <property type="term" value="F:ATP-dependent DNA damage sensor activity"/>
    <property type="evidence" value="ECO:0007669"/>
    <property type="project" value="InterPro"/>
</dbReference>
<feature type="short sequence motif" description="RadA KNRFG motif" evidence="11">
    <location>
        <begin position="252"/>
        <end position="256"/>
    </location>
</feature>
<evidence type="ECO:0000256" key="10">
    <source>
        <dbReference type="ARBA" id="ARBA00023204"/>
    </source>
</evidence>
<dbReference type="AlphaFoldDB" id="A0A1R1MLW7"/>
<evidence type="ECO:0000256" key="2">
    <source>
        <dbReference type="ARBA" id="ARBA00022741"/>
    </source>
</evidence>
<keyword evidence="1 11" id="KW-0479">Metal-binding</keyword>
<protein>
    <recommendedName>
        <fullName evidence="11 12">DNA repair protein RadA</fullName>
    </recommendedName>
</protein>
<dbReference type="PANTHER" id="PTHR32472:SF10">
    <property type="entry name" value="DNA REPAIR PROTEIN RADA-LIKE PROTEIN"/>
    <property type="match status" value="1"/>
</dbReference>
<comment type="domain">
    <text evidence="11">The middle region has homology to RecA with ATPase motifs including the RadA KNRFG motif, while the C-terminus is homologous to Lon protease.</text>
</comment>
<dbReference type="GO" id="GO:0003684">
    <property type="term" value="F:damaged DNA binding"/>
    <property type="evidence" value="ECO:0007669"/>
    <property type="project" value="InterPro"/>
</dbReference>
<evidence type="ECO:0000256" key="3">
    <source>
        <dbReference type="ARBA" id="ARBA00022763"/>
    </source>
</evidence>
<dbReference type="InterPro" id="IPR020588">
    <property type="entry name" value="RecA_ATP-bd"/>
</dbReference>
<dbReference type="GO" id="GO:0005829">
    <property type="term" value="C:cytosol"/>
    <property type="evidence" value="ECO:0007669"/>
    <property type="project" value="TreeGrafter"/>
</dbReference>
<keyword evidence="16" id="KW-1185">Reference proteome</keyword>
<feature type="binding site" evidence="11">
    <location>
        <begin position="96"/>
        <end position="103"/>
    </location>
    <ligand>
        <name>ATP</name>
        <dbReference type="ChEBI" id="CHEBI:30616"/>
    </ligand>
</feature>
<keyword evidence="5" id="KW-0378">Hydrolase</keyword>
<keyword evidence="6 13" id="KW-0862">Zinc</keyword>
<dbReference type="GO" id="GO:0005524">
    <property type="term" value="F:ATP binding"/>
    <property type="evidence" value="ECO:0007669"/>
    <property type="project" value="UniProtKB-UniRule"/>
</dbReference>
<keyword evidence="10 11" id="KW-0234">DNA repair</keyword>
<dbReference type="PROSITE" id="PS50162">
    <property type="entry name" value="RECA_2"/>
    <property type="match status" value="1"/>
</dbReference>
<dbReference type="GO" id="GO:0016787">
    <property type="term" value="F:hydrolase activity"/>
    <property type="evidence" value="ECO:0007669"/>
    <property type="project" value="UniProtKB-KW"/>
</dbReference>
<evidence type="ECO:0000256" key="13">
    <source>
        <dbReference type="RuleBase" id="RU003555"/>
    </source>
</evidence>
<proteinExistence type="inferred from homology"/>
<dbReference type="STRING" id="1914305.BLW93_03505"/>
<reference evidence="15 16" key="1">
    <citation type="submission" date="2016-10" db="EMBL/GenBank/DDBJ databases">
        <title>Genome sequence of a sulfur-reducing bacterium Desulfurobacterium indicum K6013.</title>
        <authorList>
            <person name="Cao J."/>
            <person name="Shao Z."/>
            <person name="Alain K."/>
            <person name="Jebbar M."/>
        </authorList>
    </citation>
    <scope>NUCLEOTIDE SEQUENCE [LARGE SCALE GENOMIC DNA]</scope>
    <source>
        <strain evidence="15 16">K6013</strain>
    </source>
</reference>
<dbReference type="Pfam" id="PF18073">
    <property type="entry name" value="Zn_ribbon_LapB"/>
    <property type="match status" value="1"/>
</dbReference>
<dbReference type="NCBIfam" id="TIGR00416">
    <property type="entry name" value="sms"/>
    <property type="match status" value="1"/>
</dbReference>
<comment type="similarity">
    <text evidence="11 13">Belongs to the RecA family. RadA subfamily.</text>
</comment>
<dbReference type="Proteomes" id="UP000187408">
    <property type="component" value="Unassembled WGS sequence"/>
</dbReference>
<accession>A0A1R1MLW7</accession>
<dbReference type="GO" id="GO:0000725">
    <property type="term" value="P:recombinational repair"/>
    <property type="evidence" value="ECO:0007669"/>
    <property type="project" value="UniProtKB-UniRule"/>
</dbReference>
<dbReference type="InterPro" id="IPR020568">
    <property type="entry name" value="Ribosomal_Su5_D2-typ_SF"/>
</dbReference>
<keyword evidence="4 13" id="KW-0863">Zinc-finger</keyword>
<evidence type="ECO:0000256" key="4">
    <source>
        <dbReference type="ARBA" id="ARBA00022771"/>
    </source>
</evidence>
<dbReference type="HAMAP" id="MF_01498">
    <property type="entry name" value="RadA_bact"/>
    <property type="match status" value="1"/>
</dbReference>
<dbReference type="OrthoDB" id="9803906at2"/>
<dbReference type="InterPro" id="IPR027417">
    <property type="entry name" value="P-loop_NTPase"/>
</dbReference>
<dbReference type="Gene3D" id="3.40.50.300">
    <property type="entry name" value="P-loop containing nucleotide triphosphate hydrolases"/>
    <property type="match status" value="1"/>
</dbReference>
<dbReference type="SMART" id="SM00382">
    <property type="entry name" value="AAA"/>
    <property type="match status" value="1"/>
</dbReference>
<comment type="caution">
    <text evidence="15">The sequence shown here is derived from an EMBL/GenBank/DDBJ whole genome shotgun (WGS) entry which is preliminary data.</text>
</comment>
<keyword evidence="8 11" id="KW-0346">Stress response</keyword>
<dbReference type="Gene3D" id="3.30.230.10">
    <property type="match status" value="1"/>
</dbReference>
<comment type="function">
    <text evidence="13">DNA-dependent ATPase involved in processing of recombination intermediates, plays a role in repairing DNA breaks. Stimulates the branch migration of RecA-mediated strand transfer reactions, allowing the 3' invading strand to extend heteroduplex DNA faster. Binds ssDNA in the presence of ADP but not other nucleotides, has ATPase activity that is stimulated by ssDNA and various branched DNA structures, but inhibited by SSB. Does not have RecA's homology-searching function.</text>
</comment>